<evidence type="ECO:0000313" key="1">
    <source>
        <dbReference type="EMBL" id="MBP2471257.1"/>
    </source>
</evidence>
<dbReference type="EMBL" id="JAGIOO010000001">
    <property type="protein sequence ID" value="MBP2471257.1"/>
    <property type="molecule type" value="Genomic_DNA"/>
</dbReference>
<reference evidence="1 2" key="1">
    <citation type="submission" date="2021-03" db="EMBL/GenBank/DDBJ databases">
        <title>Sequencing the genomes of 1000 actinobacteria strains.</title>
        <authorList>
            <person name="Klenk H.-P."/>
        </authorList>
    </citation>
    <scope>NUCLEOTIDE SEQUENCE [LARGE SCALE GENOMIC DNA]</scope>
    <source>
        <strain evidence="1 2">DSM 44580</strain>
    </source>
</reference>
<proteinExistence type="predicted"/>
<accession>A0ABS5A4T4</accession>
<evidence type="ECO:0000313" key="2">
    <source>
        <dbReference type="Proteomes" id="UP001519363"/>
    </source>
</evidence>
<name>A0ABS5A4T4_9PSEU</name>
<keyword evidence="2" id="KW-1185">Reference proteome</keyword>
<sequence length="38" mass="4442">MQWSGGPDRPQMRAMAEEYSEEVEELDLDQLVWQRSSG</sequence>
<dbReference type="Proteomes" id="UP001519363">
    <property type="component" value="Unassembled WGS sequence"/>
</dbReference>
<organism evidence="1 2">
    <name type="scientific">Crossiella equi</name>
    <dbReference type="NCBI Taxonomy" id="130796"/>
    <lineage>
        <taxon>Bacteria</taxon>
        <taxon>Bacillati</taxon>
        <taxon>Actinomycetota</taxon>
        <taxon>Actinomycetes</taxon>
        <taxon>Pseudonocardiales</taxon>
        <taxon>Pseudonocardiaceae</taxon>
        <taxon>Crossiella</taxon>
    </lineage>
</organism>
<comment type="caution">
    <text evidence="1">The sequence shown here is derived from an EMBL/GenBank/DDBJ whole genome shotgun (WGS) entry which is preliminary data.</text>
</comment>
<protein>
    <submittedName>
        <fullName evidence="1">Uncharacterized protein</fullName>
    </submittedName>
</protein>
<gene>
    <name evidence="1" type="ORF">JOF53_000129</name>
</gene>